<proteinExistence type="predicted"/>
<name>A0A2T2WVT5_9FIRM</name>
<comment type="caution">
    <text evidence="1">The sequence shown here is derived from an EMBL/GenBank/DDBJ whole genome shotgun (WGS) entry which is preliminary data.</text>
</comment>
<dbReference type="EMBL" id="PXYW01000125">
    <property type="protein sequence ID" value="PSR26354.1"/>
    <property type="molecule type" value="Genomic_DNA"/>
</dbReference>
<dbReference type="AlphaFoldDB" id="A0A2T2WVT5"/>
<accession>A0A2T2WVT5</accession>
<gene>
    <name evidence="1" type="ORF">C7B46_20035</name>
</gene>
<reference evidence="1 2" key="1">
    <citation type="journal article" date="2014" name="BMC Genomics">
        <title>Comparison of environmental and isolate Sulfobacillus genomes reveals diverse carbon, sulfur, nitrogen, and hydrogen metabolisms.</title>
        <authorList>
            <person name="Justice N.B."/>
            <person name="Norman A."/>
            <person name="Brown C.T."/>
            <person name="Singh A."/>
            <person name="Thomas B.C."/>
            <person name="Banfield J.F."/>
        </authorList>
    </citation>
    <scope>NUCLEOTIDE SEQUENCE [LARGE SCALE GENOMIC DNA]</scope>
    <source>
        <strain evidence="1">AMDSBA4</strain>
    </source>
</reference>
<evidence type="ECO:0000313" key="1">
    <source>
        <dbReference type="EMBL" id="PSR26354.1"/>
    </source>
</evidence>
<sequence>MGIGEWADDVLGMMTNIQYDVLDRQHASAMAYQQSDQQIEALHDTFNCATDSTINAVATQILDVLHGLLIQDGQSLEHIDAVLHHWTLLWEQAWEQAR</sequence>
<protein>
    <submittedName>
        <fullName evidence="1">Uncharacterized protein</fullName>
    </submittedName>
</protein>
<dbReference type="Proteomes" id="UP000242972">
    <property type="component" value="Unassembled WGS sequence"/>
</dbReference>
<organism evidence="1 2">
    <name type="scientific">Sulfobacillus benefaciens</name>
    <dbReference type="NCBI Taxonomy" id="453960"/>
    <lineage>
        <taxon>Bacteria</taxon>
        <taxon>Bacillati</taxon>
        <taxon>Bacillota</taxon>
        <taxon>Clostridia</taxon>
        <taxon>Eubacteriales</taxon>
        <taxon>Clostridiales Family XVII. Incertae Sedis</taxon>
        <taxon>Sulfobacillus</taxon>
    </lineage>
</organism>
<evidence type="ECO:0000313" key="2">
    <source>
        <dbReference type="Proteomes" id="UP000242972"/>
    </source>
</evidence>